<keyword evidence="8" id="KW-1185">Reference proteome</keyword>
<gene>
    <name evidence="6" type="ORF">H5R63_00890</name>
    <name evidence="5" type="ORF">H5R64_05470</name>
</gene>
<dbReference type="Proteomes" id="UP000518255">
    <property type="component" value="Unassembled WGS sequence"/>
</dbReference>
<comment type="caution">
    <text evidence="6">The sequence shown here is derived from an EMBL/GenBank/DDBJ whole genome shotgun (WGS) entry which is preliminary data.</text>
</comment>
<dbReference type="AlphaFoldDB" id="A0A7W3TY58"/>
<dbReference type="PANTHER" id="PTHR30349">
    <property type="entry name" value="PHAGE INTEGRASE-RELATED"/>
    <property type="match status" value="1"/>
</dbReference>
<protein>
    <submittedName>
        <fullName evidence="6">Site-specific integrase</fullName>
    </submittedName>
</protein>
<dbReference type="GO" id="GO:0015074">
    <property type="term" value="P:DNA integration"/>
    <property type="evidence" value="ECO:0007669"/>
    <property type="project" value="InterPro"/>
</dbReference>
<dbReference type="GO" id="GO:0003677">
    <property type="term" value="F:DNA binding"/>
    <property type="evidence" value="ECO:0007669"/>
    <property type="project" value="UniProtKB-KW"/>
</dbReference>
<dbReference type="PROSITE" id="PS51898">
    <property type="entry name" value="TYR_RECOMBINASE"/>
    <property type="match status" value="1"/>
</dbReference>
<name>A0A7W3TY58_9LACO</name>
<dbReference type="CDD" id="cd01189">
    <property type="entry name" value="INT_ICEBs1_C_like"/>
    <property type="match status" value="1"/>
</dbReference>
<dbReference type="InterPro" id="IPR010998">
    <property type="entry name" value="Integrase_recombinase_N"/>
</dbReference>
<organism evidence="6 7">
    <name type="scientific">Limosilactobacillus fastidiosus</name>
    <dbReference type="NCBI Taxonomy" id="2759855"/>
    <lineage>
        <taxon>Bacteria</taxon>
        <taxon>Bacillati</taxon>
        <taxon>Bacillota</taxon>
        <taxon>Bacilli</taxon>
        <taxon>Lactobacillales</taxon>
        <taxon>Lactobacillaceae</taxon>
        <taxon>Limosilactobacillus</taxon>
    </lineage>
</organism>
<dbReference type="Pfam" id="PF00589">
    <property type="entry name" value="Phage_integrase"/>
    <property type="match status" value="1"/>
</dbReference>
<evidence type="ECO:0000256" key="1">
    <source>
        <dbReference type="ARBA" id="ARBA00008857"/>
    </source>
</evidence>
<feature type="domain" description="Tyr recombinase" evidence="4">
    <location>
        <begin position="110"/>
        <end position="299"/>
    </location>
</feature>
<evidence type="ECO:0000313" key="8">
    <source>
        <dbReference type="Proteomes" id="UP000544052"/>
    </source>
</evidence>
<dbReference type="Gene3D" id="1.10.150.130">
    <property type="match status" value="1"/>
</dbReference>
<sequence length="308" mass="36050">MYSSSMLFEKYYYKWIHMYKEGSVRPITLAKYYLTHREIQRRLPNVRVNELNHYIYQKFINEYAEDHEYLTVKVFHHHCKAAIMDAIEDGLLEHDPTRHLILKGKQPRKKKAKYLNLLDLKRLINQLNLGPEISYDWMILLIAKTGMRCAEALGLTPEDFDFSNHTVTINKTWDYKSPVGKFQPTKNKSSNRTIGIDPIVSEQLQKLVEGKDPKRPIFVPLDRRVYISTVNYRLRTHCIKAGIEPISIHGLRHTHASLLIYDGVSIPSVAKRLGHANTITTQQTYLHIVKELEVRDNKKILENMIRLS</sequence>
<evidence type="ECO:0000313" key="7">
    <source>
        <dbReference type="Proteomes" id="UP000518255"/>
    </source>
</evidence>
<accession>A0A7W3TY58</accession>
<dbReference type="SUPFAM" id="SSF56349">
    <property type="entry name" value="DNA breaking-rejoining enzymes"/>
    <property type="match status" value="1"/>
</dbReference>
<dbReference type="InterPro" id="IPR002104">
    <property type="entry name" value="Integrase_catalytic"/>
</dbReference>
<evidence type="ECO:0000313" key="6">
    <source>
        <dbReference type="EMBL" id="MBB1085372.1"/>
    </source>
</evidence>
<evidence type="ECO:0000256" key="2">
    <source>
        <dbReference type="ARBA" id="ARBA00023125"/>
    </source>
</evidence>
<dbReference type="Proteomes" id="UP000544052">
    <property type="component" value="Unassembled WGS sequence"/>
</dbReference>
<dbReference type="EMBL" id="JACIUY010000042">
    <property type="protein sequence ID" value="MBB1085372.1"/>
    <property type="molecule type" value="Genomic_DNA"/>
</dbReference>
<evidence type="ECO:0000259" key="4">
    <source>
        <dbReference type="PROSITE" id="PS51898"/>
    </source>
</evidence>
<evidence type="ECO:0000256" key="3">
    <source>
        <dbReference type="ARBA" id="ARBA00023172"/>
    </source>
</evidence>
<evidence type="ECO:0000313" key="5">
    <source>
        <dbReference type="EMBL" id="MBB1063212.1"/>
    </source>
</evidence>
<dbReference type="EMBL" id="JACIUZ010000036">
    <property type="protein sequence ID" value="MBB1063212.1"/>
    <property type="molecule type" value="Genomic_DNA"/>
</dbReference>
<dbReference type="InterPro" id="IPR050090">
    <property type="entry name" value="Tyrosine_recombinase_XerCD"/>
</dbReference>
<dbReference type="InterPro" id="IPR013762">
    <property type="entry name" value="Integrase-like_cat_sf"/>
</dbReference>
<comment type="similarity">
    <text evidence="1">Belongs to the 'phage' integrase family.</text>
</comment>
<dbReference type="Gene3D" id="1.10.443.10">
    <property type="entry name" value="Intergrase catalytic core"/>
    <property type="match status" value="1"/>
</dbReference>
<dbReference type="GO" id="GO:0006310">
    <property type="term" value="P:DNA recombination"/>
    <property type="evidence" value="ECO:0007669"/>
    <property type="project" value="UniProtKB-KW"/>
</dbReference>
<dbReference type="RefSeq" id="WP_182580278.1">
    <property type="nucleotide sequence ID" value="NZ_JACIUZ010000036.1"/>
</dbReference>
<keyword evidence="2" id="KW-0238">DNA-binding</keyword>
<reference evidence="7 8" key="1">
    <citation type="submission" date="2020-07" db="EMBL/GenBank/DDBJ databases">
        <title>Description of Limosilactobacillus balticus sp. nov., Limosilactobacillus agrestis sp. nov., Limosilactobacillus albertensis sp. nov., Limosilactobacillus rudii sp. nov., Limosilactobacillus fastidiosus sp. nov., five novel Limosilactobacillus species isolated from the vertebrate gastrointestinal tract, and proposal of 6 subspecies of Limosilactobacillus reuteri adapted to the gastrointestinal tract of specific vertebrate hosts.</title>
        <authorList>
            <person name="Li F."/>
            <person name="Cheng C."/>
            <person name="Zheng J."/>
            <person name="Quevedo R.M."/>
            <person name="Li J."/>
            <person name="Roos S."/>
            <person name="Gaenzle M.G."/>
            <person name="Walter J."/>
        </authorList>
    </citation>
    <scope>NUCLEOTIDE SEQUENCE [LARGE SCALE GENOMIC DNA]</scope>
    <source>
        <strain evidence="6 7">WF-MA3-C</strain>
        <strain evidence="5 8">WF-MO7-1</strain>
    </source>
</reference>
<keyword evidence="3" id="KW-0233">DNA recombination</keyword>
<dbReference type="PANTHER" id="PTHR30349:SF64">
    <property type="entry name" value="PROPHAGE INTEGRASE INTD-RELATED"/>
    <property type="match status" value="1"/>
</dbReference>
<proteinExistence type="inferred from homology"/>
<dbReference type="InterPro" id="IPR011010">
    <property type="entry name" value="DNA_brk_join_enz"/>
</dbReference>